<dbReference type="AlphaFoldDB" id="A0A9D1PR96"/>
<evidence type="ECO:0000259" key="12">
    <source>
        <dbReference type="Pfam" id="PF08245"/>
    </source>
</evidence>
<keyword evidence="5 10" id="KW-0547">Nucleotide-binding</keyword>
<keyword evidence="6 10" id="KW-0067">ATP-binding</keyword>
<keyword evidence="4" id="KW-0479">Metal-binding</keyword>
<dbReference type="NCBIfam" id="TIGR01499">
    <property type="entry name" value="folC"/>
    <property type="match status" value="1"/>
</dbReference>
<dbReference type="Pfam" id="PF08245">
    <property type="entry name" value="Mur_ligase_M"/>
    <property type="match status" value="1"/>
</dbReference>
<evidence type="ECO:0000256" key="8">
    <source>
        <dbReference type="ARBA" id="ARBA00030592"/>
    </source>
</evidence>
<evidence type="ECO:0000256" key="6">
    <source>
        <dbReference type="ARBA" id="ARBA00022840"/>
    </source>
</evidence>
<dbReference type="InterPro" id="IPR018109">
    <property type="entry name" value="Folylpolyglutamate_synth_CS"/>
</dbReference>
<dbReference type="GO" id="GO:0046872">
    <property type="term" value="F:metal ion binding"/>
    <property type="evidence" value="ECO:0007669"/>
    <property type="project" value="UniProtKB-KW"/>
</dbReference>
<reference evidence="13" key="2">
    <citation type="submission" date="2021-04" db="EMBL/GenBank/DDBJ databases">
        <authorList>
            <person name="Gilroy R."/>
        </authorList>
    </citation>
    <scope>NUCLEOTIDE SEQUENCE</scope>
    <source>
        <strain evidence="13">5790</strain>
    </source>
</reference>
<evidence type="ECO:0000259" key="11">
    <source>
        <dbReference type="Pfam" id="PF02875"/>
    </source>
</evidence>
<dbReference type="PANTHER" id="PTHR11136:SF0">
    <property type="entry name" value="DIHYDROFOLATE SYNTHETASE-RELATED"/>
    <property type="match status" value="1"/>
</dbReference>
<dbReference type="PROSITE" id="PS01011">
    <property type="entry name" value="FOLYLPOLYGLU_SYNT_1"/>
    <property type="match status" value="1"/>
</dbReference>
<dbReference type="GO" id="GO:0008841">
    <property type="term" value="F:dihydrofolate synthase activity"/>
    <property type="evidence" value="ECO:0007669"/>
    <property type="project" value="TreeGrafter"/>
</dbReference>
<evidence type="ECO:0000256" key="9">
    <source>
        <dbReference type="ARBA" id="ARBA00047493"/>
    </source>
</evidence>
<feature type="domain" description="Mur ligase C-terminal" evidence="11">
    <location>
        <begin position="282"/>
        <end position="398"/>
    </location>
</feature>
<dbReference type="InterPro" id="IPR036565">
    <property type="entry name" value="Mur-like_cat_sf"/>
</dbReference>
<gene>
    <name evidence="13" type="ORF">H9900_01265</name>
</gene>
<comment type="catalytic activity">
    <reaction evidence="9">
        <text>(6S)-5,6,7,8-tetrahydrofolyl-(gamma-L-Glu)(n) + L-glutamate + ATP = (6S)-5,6,7,8-tetrahydrofolyl-(gamma-L-Glu)(n+1) + ADP + phosphate + H(+)</text>
        <dbReference type="Rhea" id="RHEA:10580"/>
        <dbReference type="Rhea" id="RHEA-COMP:14738"/>
        <dbReference type="Rhea" id="RHEA-COMP:14740"/>
        <dbReference type="ChEBI" id="CHEBI:15378"/>
        <dbReference type="ChEBI" id="CHEBI:29985"/>
        <dbReference type="ChEBI" id="CHEBI:30616"/>
        <dbReference type="ChEBI" id="CHEBI:43474"/>
        <dbReference type="ChEBI" id="CHEBI:141005"/>
        <dbReference type="ChEBI" id="CHEBI:456216"/>
        <dbReference type="EC" id="6.3.2.17"/>
    </reaction>
</comment>
<name>A0A9D1PR96_9FIRM</name>
<dbReference type="InterPro" id="IPR004101">
    <property type="entry name" value="Mur_ligase_C"/>
</dbReference>
<evidence type="ECO:0000256" key="2">
    <source>
        <dbReference type="ARBA" id="ARBA00013025"/>
    </source>
</evidence>
<evidence type="ECO:0000256" key="7">
    <source>
        <dbReference type="ARBA" id="ARBA00022842"/>
    </source>
</evidence>
<evidence type="ECO:0000256" key="1">
    <source>
        <dbReference type="ARBA" id="ARBA00008276"/>
    </source>
</evidence>
<dbReference type="GO" id="GO:0005737">
    <property type="term" value="C:cytoplasm"/>
    <property type="evidence" value="ECO:0007669"/>
    <property type="project" value="TreeGrafter"/>
</dbReference>
<evidence type="ECO:0000256" key="3">
    <source>
        <dbReference type="ARBA" id="ARBA00022598"/>
    </source>
</evidence>
<dbReference type="Pfam" id="PF02875">
    <property type="entry name" value="Mur_ligase_C"/>
    <property type="match status" value="1"/>
</dbReference>
<dbReference type="GO" id="GO:0005524">
    <property type="term" value="F:ATP binding"/>
    <property type="evidence" value="ECO:0007669"/>
    <property type="project" value="UniProtKB-KW"/>
</dbReference>
<evidence type="ECO:0000256" key="5">
    <source>
        <dbReference type="ARBA" id="ARBA00022741"/>
    </source>
</evidence>
<dbReference type="InterPro" id="IPR001645">
    <property type="entry name" value="Folylpolyglutamate_synth"/>
</dbReference>
<dbReference type="Gene3D" id="3.40.1190.10">
    <property type="entry name" value="Mur-like, catalytic domain"/>
    <property type="match status" value="1"/>
</dbReference>
<dbReference type="Proteomes" id="UP000824162">
    <property type="component" value="Unassembled WGS sequence"/>
</dbReference>
<dbReference type="Gene3D" id="3.90.190.20">
    <property type="entry name" value="Mur ligase, C-terminal domain"/>
    <property type="match status" value="1"/>
</dbReference>
<reference evidence="13" key="1">
    <citation type="journal article" date="2021" name="PeerJ">
        <title>Extensive microbial diversity within the chicken gut microbiome revealed by metagenomics and culture.</title>
        <authorList>
            <person name="Gilroy R."/>
            <person name="Ravi A."/>
            <person name="Getino M."/>
            <person name="Pursley I."/>
            <person name="Horton D.L."/>
            <person name="Alikhan N.F."/>
            <person name="Baker D."/>
            <person name="Gharbi K."/>
            <person name="Hall N."/>
            <person name="Watson M."/>
            <person name="Adriaenssens E.M."/>
            <person name="Foster-Nyarko E."/>
            <person name="Jarju S."/>
            <person name="Secka A."/>
            <person name="Antonio M."/>
            <person name="Oren A."/>
            <person name="Chaudhuri R.R."/>
            <person name="La Ragione R."/>
            <person name="Hildebrand F."/>
            <person name="Pallen M.J."/>
        </authorList>
    </citation>
    <scope>NUCLEOTIDE SEQUENCE</scope>
    <source>
        <strain evidence="13">5790</strain>
    </source>
</reference>
<dbReference type="PANTHER" id="PTHR11136">
    <property type="entry name" value="FOLYLPOLYGLUTAMATE SYNTHASE-RELATED"/>
    <property type="match status" value="1"/>
</dbReference>
<dbReference type="PIRSF" id="PIRSF001563">
    <property type="entry name" value="Folylpolyglu_synth"/>
    <property type="match status" value="1"/>
</dbReference>
<keyword evidence="7" id="KW-0460">Magnesium</keyword>
<evidence type="ECO:0000256" key="10">
    <source>
        <dbReference type="PIRNR" id="PIRNR001563"/>
    </source>
</evidence>
<proteinExistence type="inferred from homology"/>
<dbReference type="SUPFAM" id="SSF53623">
    <property type="entry name" value="MurD-like peptide ligases, catalytic domain"/>
    <property type="match status" value="1"/>
</dbReference>
<accession>A0A9D1PR96</accession>
<evidence type="ECO:0000313" key="13">
    <source>
        <dbReference type="EMBL" id="HIV85420.1"/>
    </source>
</evidence>
<evidence type="ECO:0000256" key="4">
    <source>
        <dbReference type="ARBA" id="ARBA00022723"/>
    </source>
</evidence>
<comment type="similarity">
    <text evidence="1 10">Belongs to the folylpolyglutamate synthase family.</text>
</comment>
<organism evidence="13 14">
    <name type="scientific">Candidatus Monoglobus merdigallinarum</name>
    <dbReference type="NCBI Taxonomy" id="2838698"/>
    <lineage>
        <taxon>Bacteria</taxon>
        <taxon>Bacillati</taxon>
        <taxon>Bacillota</taxon>
        <taxon>Clostridia</taxon>
        <taxon>Monoglobales</taxon>
        <taxon>Monoglobaceae</taxon>
        <taxon>Monoglobus</taxon>
    </lineage>
</organism>
<protein>
    <recommendedName>
        <fullName evidence="2">tetrahydrofolate synthase</fullName>
        <ecNumber evidence="2">6.3.2.17</ecNumber>
    </recommendedName>
    <alternativeName>
        <fullName evidence="8">Tetrahydrofolylpolyglutamate synthase</fullName>
    </alternativeName>
</protein>
<keyword evidence="3 10" id="KW-0436">Ligase</keyword>
<sequence length="421" mass="45312">MTDVYEYLLSHRVSRPGLARIRELLKLLKKPENALKIVHVAGTNGKGSVCAMLESIICCAGFKTGLFCSPALCSPCDGIRVGKCAISEDELGEVLADIAEAEKNMTEPPTEFEILTAAALLYFKQRGCSVVILETGMGGAQDATNAVENPILSVITDISIDHIEFLGATVAEIAHEKAGIIKDGVPVIFGGSGEAEGIIRSRARGSAYIPVQYDKLSNVKYSLRGSSFDFDNYSGLKLSLGGVYQPQNAARALTAIAQLIRLGFEITDGAVRAGLETVSWPGRFELLCEEPVMIYDGAHNLQGMKAAALSIEEIFGGKVNILMGVMADKEHKAMCEIIAPLVNEAFTVTPNNPRALDSKELAVELSALGVRAQGFDSIKCALRTAAERSKDMPLLILGSLYLYADIKAELVNVMQRQRLQN</sequence>
<dbReference type="EMBL" id="DXIJ01000025">
    <property type="protein sequence ID" value="HIV85420.1"/>
    <property type="molecule type" value="Genomic_DNA"/>
</dbReference>
<dbReference type="EC" id="6.3.2.17" evidence="2"/>
<feature type="domain" description="Mur ligase central" evidence="12">
    <location>
        <begin position="40"/>
        <end position="254"/>
    </location>
</feature>
<dbReference type="InterPro" id="IPR013221">
    <property type="entry name" value="Mur_ligase_cen"/>
</dbReference>
<dbReference type="SUPFAM" id="SSF53244">
    <property type="entry name" value="MurD-like peptide ligases, peptide-binding domain"/>
    <property type="match status" value="1"/>
</dbReference>
<dbReference type="GO" id="GO:0004326">
    <property type="term" value="F:tetrahydrofolylpolyglutamate synthase activity"/>
    <property type="evidence" value="ECO:0007669"/>
    <property type="project" value="UniProtKB-EC"/>
</dbReference>
<evidence type="ECO:0000313" key="14">
    <source>
        <dbReference type="Proteomes" id="UP000824162"/>
    </source>
</evidence>
<dbReference type="InterPro" id="IPR036615">
    <property type="entry name" value="Mur_ligase_C_dom_sf"/>
</dbReference>
<comment type="caution">
    <text evidence="13">The sequence shown here is derived from an EMBL/GenBank/DDBJ whole genome shotgun (WGS) entry which is preliminary data.</text>
</comment>